<protein>
    <submittedName>
        <fullName evidence="3">Alpha/beta fold hydrolase</fullName>
    </submittedName>
</protein>
<dbReference type="Gene3D" id="3.40.50.1820">
    <property type="entry name" value="alpha/beta hydrolase"/>
    <property type="match status" value="1"/>
</dbReference>
<proteinExistence type="predicted"/>
<dbReference type="InterPro" id="IPR000639">
    <property type="entry name" value="Epox_hydrolase-like"/>
</dbReference>
<evidence type="ECO:0000256" key="1">
    <source>
        <dbReference type="ARBA" id="ARBA00022801"/>
    </source>
</evidence>
<dbReference type="EMBL" id="WMBA01000051">
    <property type="protein sequence ID" value="MTD57633.1"/>
    <property type="molecule type" value="Genomic_DNA"/>
</dbReference>
<name>A0A6N7Z5N2_9PSEU</name>
<keyword evidence="1 3" id="KW-0378">Hydrolase</keyword>
<dbReference type="Pfam" id="PF00561">
    <property type="entry name" value="Abhydrolase_1"/>
    <property type="match status" value="1"/>
</dbReference>
<feature type="domain" description="AB hydrolase-1" evidence="2">
    <location>
        <begin position="28"/>
        <end position="236"/>
    </location>
</feature>
<dbReference type="OrthoDB" id="3507586at2"/>
<dbReference type="PRINTS" id="PR00412">
    <property type="entry name" value="EPOXHYDRLASE"/>
</dbReference>
<accession>A0A6N7Z5N2</accession>
<dbReference type="GO" id="GO:0016787">
    <property type="term" value="F:hydrolase activity"/>
    <property type="evidence" value="ECO:0007669"/>
    <property type="project" value="UniProtKB-KW"/>
</dbReference>
<dbReference type="InterPro" id="IPR000073">
    <property type="entry name" value="AB_hydrolase_1"/>
</dbReference>
<evidence type="ECO:0000259" key="2">
    <source>
        <dbReference type="Pfam" id="PF00561"/>
    </source>
</evidence>
<dbReference type="InterPro" id="IPR029058">
    <property type="entry name" value="AB_hydrolase_fold"/>
</dbReference>
<comment type="caution">
    <text evidence="3">The sequence shown here is derived from an EMBL/GenBank/DDBJ whole genome shotgun (WGS) entry which is preliminary data.</text>
</comment>
<gene>
    <name evidence="3" type="ORF">GKO32_27195</name>
</gene>
<evidence type="ECO:0000313" key="3">
    <source>
        <dbReference type="EMBL" id="MTD57633.1"/>
    </source>
</evidence>
<dbReference type="PANTHER" id="PTHR43329">
    <property type="entry name" value="EPOXIDE HYDROLASE"/>
    <property type="match status" value="1"/>
</dbReference>
<dbReference type="PRINTS" id="PR00111">
    <property type="entry name" value="ABHYDROLASE"/>
</dbReference>
<sequence>MGEHPIEHHTTTVRDHRVHYMTAGEGEPVVLLHGWPQTAAAWTETIADLASSYTVIAPDLRGLGFTAKAESGYDTDNIAADVHALVTHLGYDQISLVGHDWGGAAAYAYAARYRDQVKRLAIFEMVLPGFGLMEEAMVPKAGGNFLWHMGFQSVPVMPEVLISGREADYLNNLFQSYAYNPDAVRPERMDQYVRSMRHPGALHASLGFYRDYFVSAEQNREHAKVKLEMPVLAMGGEACLGELPKACLEMAAVNVEGGAIARCGHWVGEEQPGYLIARLRAFLAGKSWTADDEPAALQ</sequence>
<evidence type="ECO:0000313" key="4">
    <source>
        <dbReference type="Proteomes" id="UP000440096"/>
    </source>
</evidence>
<dbReference type="SUPFAM" id="SSF53474">
    <property type="entry name" value="alpha/beta-Hydrolases"/>
    <property type="match status" value="1"/>
</dbReference>
<keyword evidence="4" id="KW-1185">Reference proteome</keyword>
<dbReference type="Proteomes" id="UP000440096">
    <property type="component" value="Unassembled WGS sequence"/>
</dbReference>
<dbReference type="AlphaFoldDB" id="A0A6N7Z5N2"/>
<reference evidence="3 4" key="1">
    <citation type="submission" date="2019-11" db="EMBL/GenBank/DDBJ databases">
        <title>Draft genome of Amycolatopsis RM579.</title>
        <authorList>
            <person name="Duangmal K."/>
            <person name="Mingma R."/>
        </authorList>
    </citation>
    <scope>NUCLEOTIDE SEQUENCE [LARGE SCALE GENOMIC DNA]</scope>
    <source>
        <strain evidence="3 4">RM579</strain>
    </source>
</reference>
<dbReference type="RefSeq" id="WP_154759751.1">
    <property type="nucleotide sequence ID" value="NZ_WMBA01000051.1"/>
</dbReference>
<organism evidence="3 4">
    <name type="scientific">Amycolatopsis pithecellobii</name>
    <dbReference type="NCBI Taxonomy" id="664692"/>
    <lineage>
        <taxon>Bacteria</taxon>
        <taxon>Bacillati</taxon>
        <taxon>Actinomycetota</taxon>
        <taxon>Actinomycetes</taxon>
        <taxon>Pseudonocardiales</taxon>
        <taxon>Pseudonocardiaceae</taxon>
        <taxon>Amycolatopsis</taxon>
    </lineage>
</organism>